<dbReference type="SUPFAM" id="SSF48065">
    <property type="entry name" value="DBL homology domain (DH-domain)"/>
    <property type="match status" value="1"/>
</dbReference>
<organism evidence="2 3">
    <name type="scientific">Ameca splendens</name>
    <dbReference type="NCBI Taxonomy" id="208324"/>
    <lineage>
        <taxon>Eukaryota</taxon>
        <taxon>Metazoa</taxon>
        <taxon>Chordata</taxon>
        <taxon>Craniata</taxon>
        <taxon>Vertebrata</taxon>
        <taxon>Euteleostomi</taxon>
        <taxon>Actinopterygii</taxon>
        <taxon>Neopterygii</taxon>
        <taxon>Teleostei</taxon>
        <taxon>Neoteleostei</taxon>
        <taxon>Acanthomorphata</taxon>
        <taxon>Ovalentaria</taxon>
        <taxon>Atherinomorphae</taxon>
        <taxon>Cyprinodontiformes</taxon>
        <taxon>Goodeidae</taxon>
        <taxon>Ameca</taxon>
    </lineage>
</organism>
<sequence length="124" mass="14074">MHIILLSPNCMSSAVWFLTVLNCPATPIPLLNDACSIRTDDEDEVRRKRFPTDRAYFIAKELLTTERTYLKDLEVMTVVRQAYISKPVCCLVSPTCLSTWGETHSLFWFGCSVAAQPPDHRDGH</sequence>
<gene>
    <name evidence="2" type="ORF">AMECASPLE_034354</name>
</gene>
<evidence type="ECO:0000313" key="3">
    <source>
        <dbReference type="Proteomes" id="UP001469553"/>
    </source>
</evidence>
<evidence type="ECO:0000313" key="2">
    <source>
        <dbReference type="EMBL" id="MEQ2293519.1"/>
    </source>
</evidence>
<dbReference type="EMBL" id="JAHRIP010033059">
    <property type="protein sequence ID" value="MEQ2293519.1"/>
    <property type="molecule type" value="Genomic_DNA"/>
</dbReference>
<comment type="caution">
    <text evidence="2">The sequence shown here is derived from an EMBL/GenBank/DDBJ whole genome shotgun (WGS) entry which is preliminary data.</text>
</comment>
<keyword evidence="3" id="KW-1185">Reference proteome</keyword>
<dbReference type="Proteomes" id="UP001469553">
    <property type="component" value="Unassembled WGS sequence"/>
</dbReference>
<protein>
    <recommendedName>
        <fullName evidence="4">DH domain-containing protein</fullName>
    </recommendedName>
</protein>
<name>A0ABV0YI51_9TELE</name>
<proteinExistence type="predicted"/>
<accession>A0ABV0YI51</accession>
<reference evidence="2 3" key="1">
    <citation type="submission" date="2021-06" db="EMBL/GenBank/DDBJ databases">
        <authorList>
            <person name="Palmer J.M."/>
        </authorList>
    </citation>
    <scope>NUCLEOTIDE SEQUENCE [LARGE SCALE GENOMIC DNA]</scope>
    <source>
        <strain evidence="2 3">AS_MEX2019</strain>
        <tissue evidence="2">Muscle</tissue>
    </source>
</reference>
<feature type="signal peptide" evidence="1">
    <location>
        <begin position="1"/>
        <end position="25"/>
    </location>
</feature>
<keyword evidence="1" id="KW-0732">Signal</keyword>
<evidence type="ECO:0008006" key="4">
    <source>
        <dbReference type="Google" id="ProtNLM"/>
    </source>
</evidence>
<evidence type="ECO:0000256" key="1">
    <source>
        <dbReference type="SAM" id="SignalP"/>
    </source>
</evidence>
<dbReference type="InterPro" id="IPR035899">
    <property type="entry name" value="DBL_dom_sf"/>
</dbReference>
<feature type="chain" id="PRO_5047143224" description="DH domain-containing protein" evidence="1">
    <location>
        <begin position="26"/>
        <end position="124"/>
    </location>
</feature>